<keyword evidence="3 7" id="KW-0418">Kinase</keyword>
<evidence type="ECO:0000256" key="2">
    <source>
        <dbReference type="ARBA" id="ARBA00022741"/>
    </source>
</evidence>
<dbReference type="NCBIfam" id="TIGR01378">
    <property type="entry name" value="thi_PPkinase"/>
    <property type="match status" value="1"/>
</dbReference>
<dbReference type="PANTHER" id="PTHR41299">
    <property type="entry name" value="THIAMINE PYROPHOSPHOKINASE"/>
    <property type="match status" value="1"/>
</dbReference>
<sequence>MDINEGRHDGECVIFGAGSYYDEQPTILGGAFVVAADGGLDHVRALGVDADVVIGDFDSLDHDFDTYAHLHGITRLPSEKDDTDMFAAVKLGWAHGARRFHIYGGLGGRVDHTLANIQTLARIAAHGGVGFLHGDGQILTVLCDGTLSFRAWDAPARSMISVFAHGGVARHVTIGGLKYGVRDAVLRDTKPIGVSNEFLAGQEGWVSVGDGALVVVFPVSAPAPAWRTERGDEGPDALGVIDTHVSRLLSKRAASSEKR</sequence>
<feature type="domain" description="Thiamin pyrophosphokinase thiamin-binding" evidence="6">
    <location>
        <begin position="145"/>
        <end position="214"/>
    </location>
</feature>
<gene>
    <name evidence="7" type="ORF">CSQ87_00860</name>
</gene>
<dbReference type="GO" id="GO:0006772">
    <property type="term" value="P:thiamine metabolic process"/>
    <property type="evidence" value="ECO:0007669"/>
    <property type="project" value="UniProtKB-UniRule"/>
</dbReference>
<dbReference type="InterPro" id="IPR036371">
    <property type="entry name" value="TPK_B1-bd_sf"/>
</dbReference>
<keyword evidence="2" id="KW-0547">Nucleotide-binding</keyword>
<dbReference type="SUPFAM" id="SSF63999">
    <property type="entry name" value="Thiamin pyrophosphokinase, catalytic domain"/>
    <property type="match status" value="1"/>
</dbReference>
<dbReference type="GO" id="GO:0016301">
    <property type="term" value="F:kinase activity"/>
    <property type="evidence" value="ECO:0007669"/>
    <property type="project" value="UniProtKB-KW"/>
</dbReference>
<keyword evidence="8" id="KW-1185">Reference proteome</keyword>
<reference evidence="7 8" key="1">
    <citation type="submission" date="2017-10" db="EMBL/GenBank/DDBJ databases">
        <title>Draft genome sequences of strains TRE 1, TRE 9, TRE H and TRI 7, isolated from tamarins, belonging to four potential novel Bifidobacterium species.</title>
        <authorList>
            <person name="Mattarelli P."/>
            <person name="Modesto M."/>
            <person name="Puglisi E."/>
            <person name="Morelli L."/>
            <person name="Spezio C."/>
            <person name="Bonetti A."/>
            <person name="Sandri C."/>
        </authorList>
    </citation>
    <scope>NUCLEOTIDE SEQUENCE [LARGE SCALE GENOMIC DNA]</scope>
    <source>
        <strain evidence="8">TRI7</strain>
    </source>
</reference>
<dbReference type="Pfam" id="PF04265">
    <property type="entry name" value="TPK_B1_binding"/>
    <property type="match status" value="1"/>
</dbReference>
<dbReference type="EMBL" id="PEBK01000001">
    <property type="protein sequence ID" value="PJM76342.1"/>
    <property type="molecule type" value="Genomic_DNA"/>
</dbReference>
<accession>A0A2M9HHN5</accession>
<dbReference type="SMART" id="SM00983">
    <property type="entry name" value="TPK_B1_binding"/>
    <property type="match status" value="1"/>
</dbReference>
<dbReference type="GO" id="GO:0009229">
    <property type="term" value="P:thiamine diphosphate biosynthetic process"/>
    <property type="evidence" value="ECO:0007669"/>
    <property type="project" value="InterPro"/>
</dbReference>
<evidence type="ECO:0000313" key="7">
    <source>
        <dbReference type="EMBL" id="PJM76342.1"/>
    </source>
</evidence>
<evidence type="ECO:0000256" key="3">
    <source>
        <dbReference type="ARBA" id="ARBA00022777"/>
    </source>
</evidence>
<dbReference type="PANTHER" id="PTHR41299:SF1">
    <property type="entry name" value="THIAMINE PYROPHOSPHOKINASE"/>
    <property type="match status" value="1"/>
</dbReference>
<name>A0A2M9HHN5_9BIFI</name>
<dbReference type="AlphaFoldDB" id="A0A2M9HHN5"/>
<dbReference type="Pfam" id="PF04263">
    <property type="entry name" value="TPK_catalytic"/>
    <property type="match status" value="1"/>
</dbReference>
<dbReference type="EC" id="2.7.6.2" evidence="5"/>
<keyword evidence="4" id="KW-0067">ATP-binding</keyword>
<evidence type="ECO:0000256" key="5">
    <source>
        <dbReference type="NCBIfam" id="TIGR01378"/>
    </source>
</evidence>
<proteinExistence type="predicted"/>
<dbReference type="InterPro" id="IPR053149">
    <property type="entry name" value="TPK"/>
</dbReference>
<organism evidence="7 8">
    <name type="scientific">Bifidobacterium simiarum</name>
    <dbReference type="NCBI Taxonomy" id="2045441"/>
    <lineage>
        <taxon>Bacteria</taxon>
        <taxon>Bacillati</taxon>
        <taxon>Actinomycetota</taxon>
        <taxon>Actinomycetes</taxon>
        <taxon>Bifidobacteriales</taxon>
        <taxon>Bifidobacteriaceae</taxon>
        <taxon>Bifidobacterium</taxon>
    </lineage>
</organism>
<dbReference type="RefSeq" id="WP_100512209.1">
    <property type="nucleotide sequence ID" value="NZ_PEBK01000001.1"/>
</dbReference>
<evidence type="ECO:0000256" key="4">
    <source>
        <dbReference type="ARBA" id="ARBA00022840"/>
    </source>
</evidence>
<dbReference type="GO" id="GO:0030975">
    <property type="term" value="F:thiamine binding"/>
    <property type="evidence" value="ECO:0007669"/>
    <property type="project" value="InterPro"/>
</dbReference>
<dbReference type="InterPro" id="IPR006282">
    <property type="entry name" value="Thi_PPkinase"/>
</dbReference>
<dbReference type="GO" id="GO:0004788">
    <property type="term" value="F:thiamine diphosphokinase activity"/>
    <property type="evidence" value="ECO:0007669"/>
    <property type="project" value="UniProtKB-UniRule"/>
</dbReference>
<keyword evidence="1" id="KW-0808">Transferase</keyword>
<comment type="caution">
    <text evidence="7">The sequence shown here is derived from an EMBL/GenBank/DDBJ whole genome shotgun (WGS) entry which is preliminary data.</text>
</comment>
<dbReference type="Proteomes" id="UP000231451">
    <property type="component" value="Unassembled WGS sequence"/>
</dbReference>
<evidence type="ECO:0000259" key="6">
    <source>
        <dbReference type="SMART" id="SM00983"/>
    </source>
</evidence>
<dbReference type="InterPro" id="IPR007373">
    <property type="entry name" value="Thiamin_PyroPKinase_B1-bd"/>
</dbReference>
<dbReference type="OrthoDB" id="9804377at2"/>
<dbReference type="SUPFAM" id="SSF63862">
    <property type="entry name" value="Thiamin pyrophosphokinase, substrate-binding domain"/>
    <property type="match status" value="1"/>
</dbReference>
<dbReference type="GO" id="GO:0005524">
    <property type="term" value="F:ATP binding"/>
    <property type="evidence" value="ECO:0007669"/>
    <property type="project" value="UniProtKB-KW"/>
</dbReference>
<dbReference type="InterPro" id="IPR007371">
    <property type="entry name" value="TPK_catalytic"/>
</dbReference>
<evidence type="ECO:0000256" key="1">
    <source>
        <dbReference type="ARBA" id="ARBA00022679"/>
    </source>
</evidence>
<dbReference type="CDD" id="cd07995">
    <property type="entry name" value="TPK"/>
    <property type="match status" value="1"/>
</dbReference>
<dbReference type="Gene3D" id="3.40.50.10240">
    <property type="entry name" value="Thiamin pyrophosphokinase, catalytic domain"/>
    <property type="match status" value="1"/>
</dbReference>
<evidence type="ECO:0000313" key="8">
    <source>
        <dbReference type="Proteomes" id="UP000231451"/>
    </source>
</evidence>
<protein>
    <recommendedName>
        <fullName evidence="5">Thiamine diphosphokinase</fullName>
        <ecNumber evidence="5">2.7.6.2</ecNumber>
    </recommendedName>
</protein>
<dbReference type="InterPro" id="IPR036759">
    <property type="entry name" value="TPK_catalytic_sf"/>
</dbReference>